<dbReference type="AlphaFoldDB" id="A0A183EYK1"/>
<gene>
    <name evidence="1" type="ORF">GPUH_LOCUS26041</name>
</gene>
<sequence>MNMENVGQRDDPSVDVVTLETPSLSAMLGTNSAAALPRSLFSFMEFNFFLFIFFI</sequence>
<name>A0A183EYK1_9BILA</name>
<reference evidence="1 2" key="2">
    <citation type="submission" date="2018-11" db="EMBL/GenBank/DDBJ databases">
        <authorList>
            <consortium name="Pathogen Informatics"/>
        </authorList>
    </citation>
    <scope>NUCLEOTIDE SEQUENCE [LARGE SCALE GENOMIC DNA]</scope>
</reference>
<evidence type="ECO:0000313" key="1">
    <source>
        <dbReference type="EMBL" id="VDN45024.1"/>
    </source>
</evidence>
<evidence type="ECO:0000313" key="3">
    <source>
        <dbReference type="WBParaSite" id="GPUH_0002607201-mRNA-1"/>
    </source>
</evidence>
<reference evidence="3" key="1">
    <citation type="submission" date="2016-06" db="UniProtKB">
        <authorList>
            <consortium name="WormBaseParasite"/>
        </authorList>
    </citation>
    <scope>IDENTIFICATION</scope>
</reference>
<proteinExistence type="predicted"/>
<evidence type="ECO:0000313" key="2">
    <source>
        <dbReference type="Proteomes" id="UP000271098"/>
    </source>
</evidence>
<dbReference type="EMBL" id="UYRT01108274">
    <property type="protein sequence ID" value="VDN45024.1"/>
    <property type="molecule type" value="Genomic_DNA"/>
</dbReference>
<keyword evidence="2" id="KW-1185">Reference proteome</keyword>
<organism evidence="3">
    <name type="scientific">Gongylonema pulchrum</name>
    <dbReference type="NCBI Taxonomy" id="637853"/>
    <lineage>
        <taxon>Eukaryota</taxon>
        <taxon>Metazoa</taxon>
        <taxon>Ecdysozoa</taxon>
        <taxon>Nematoda</taxon>
        <taxon>Chromadorea</taxon>
        <taxon>Rhabditida</taxon>
        <taxon>Spirurina</taxon>
        <taxon>Spiruromorpha</taxon>
        <taxon>Spiruroidea</taxon>
        <taxon>Gongylonematidae</taxon>
        <taxon>Gongylonema</taxon>
    </lineage>
</organism>
<dbReference type="Proteomes" id="UP000271098">
    <property type="component" value="Unassembled WGS sequence"/>
</dbReference>
<accession>A0A183EYK1</accession>
<protein>
    <submittedName>
        <fullName evidence="1 3">Uncharacterized protein</fullName>
    </submittedName>
</protein>
<dbReference type="WBParaSite" id="GPUH_0002607201-mRNA-1">
    <property type="protein sequence ID" value="GPUH_0002607201-mRNA-1"/>
    <property type="gene ID" value="GPUH_0002607201"/>
</dbReference>